<keyword evidence="10" id="KW-1185">Reference proteome</keyword>
<evidence type="ECO:0000313" key="10">
    <source>
        <dbReference type="Proteomes" id="UP000663866"/>
    </source>
</evidence>
<evidence type="ECO:0000313" key="7">
    <source>
        <dbReference type="EMBL" id="CAF4513555.1"/>
    </source>
</evidence>
<keyword evidence="3 6" id="KW-0812">Transmembrane</keyword>
<name>A0A821IPH4_9BILA</name>
<sequence length="61" mass="6364">VLQPGVSGEPVEGASLRTLIKDPYILLAAGAISFGNVGIAMLEPSLPIWMMSTMGASEFQT</sequence>
<dbReference type="Proteomes" id="UP000676336">
    <property type="component" value="Unassembled WGS sequence"/>
</dbReference>
<dbReference type="EMBL" id="CAJOBI010171892">
    <property type="protein sequence ID" value="CAF4892527.1"/>
    <property type="molecule type" value="Genomic_DNA"/>
</dbReference>
<dbReference type="PANTHER" id="PTHR23506">
    <property type="entry name" value="GH10249P"/>
    <property type="match status" value="1"/>
</dbReference>
<dbReference type="GO" id="GO:0030672">
    <property type="term" value="C:synaptic vesicle membrane"/>
    <property type="evidence" value="ECO:0007669"/>
    <property type="project" value="TreeGrafter"/>
</dbReference>
<keyword evidence="5 6" id="KW-0472">Membrane</keyword>
<keyword evidence="2" id="KW-0813">Transport</keyword>
<comment type="subcellular location">
    <subcellularLocation>
        <location evidence="1">Membrane</location>
        <topology evidence="1">Multi-pass membrane protein</topology>
    </subcellularLocation>
</comment>
<feature type="transmembrane region" description="Helical" evidence="6">
    <location>
        <begin position="24"/>
        <end position="42"/>
    </location>
</feature>
<protein>
    <submittedName>
        <fullName evidence="8">Uncharacterized protein</fullName>
    </submittedName>
</protein>
<reference evidence="8" key="1">
    <citation type="submission" date="2021-02" db="EMBL/GenBank/DDBJ databases">
        <authorList>
            <person name="Nowell W R."/>
        </authorList>
    </citation>
    <scope>NUCLEOTIDE SEQUENCE</scope>
</reference>
<dbReference type="EMBL" id="CAJOBG010055171">
    <property type="protein sequence ID" value="CAF4513555.1"/>
    <property type="molecule type" value="Genomic_DNA"/>
</dbReference>
<evidence type="ECO:0000256" key="1">
    <source>
        <dbReference type="ARBA" id="ARBA00004141"/>
    </source>
</evidence>
<gene>
    <name evidence="7" type="ORF">OVN521_LOCUS41455</name>
    <name evidence="8" type="ORF">OVN521_LOCUS48477</name>
    <name evidence="9" type="ORF">SMN809_LOCUS51342</name>
</gene>
<organism evidence="8 10">
    <name type="scientific">Rotaria magnacalcarata</name>
    <dbReference type="NCBI Taxonomy" id="392030"/>
    <lineage>
        <taxon>Eukaryota</taxon>
        <taxon>Metazoa</taxon>
        <taxon>Spiralia</taxon>
        <taxon>Gnathifera</taxon>
        <taxon>Rotifera</taxon>
        <taxon>Eurotatoria</taxon>
        <taxon>Bdelloidea</taxon>
        <taxon>Philodinida</taxon>
        <taxon>Philodinidae</taxon>
        <taxon>Rotaria</taxon>
    </lineage>
</organism>
<evidence type="ECO:0000256" key="3">
    <source>
        <dbReference type="ARBA" id="ARBA00022692"/>
    </source>
</evidence>
<feature type="non-terminal residue" evidence="8">
    <location>
        <position position="61"/>
    </location>
</feature>
<dbReference type="PANTHER" id="PTHR23506:SF23">
    <property type="entry name" value="GH10249P"/>
    <property type="match status" value="1"/>
</dbReference>
<evidence type="ECO:0000256" key="2">
    <source>
        <dbReference type="ARBA" id="ARBA00022448"/>
    </source>
</evidence>
<dbReference type="Proteomes" id="UP000663866">
    <property type="component" value="Unassembled WGS sequence"/>
</dbReference>
<proteinExistence type="predicted"/>
<dbReference type="InterPro" id="IPR050930">
    <property type="entry name" value="MFS_Vesicular_Transporter"/>
</dbReference>
<evidence type="ECO:0000256" key="6">
    <source>
        <dbReference type="SAM" id="Phobius"/>
    </source>
</evidence>
<evidence type="ECO:0000256" key="4">
    <source>
        <dbReference type="ARBA" id="ARBA00022989"/>
    </source>
</evidence>
<keyword evidence="4 6" id="KW-1133">Transmembrane helix</keyword>
<dbReference type="GO" id="GO:0043195">
    <property type="term" value="C:terminal bouton"/>
    <property type="evidence" value="ECO:0007669"/>
    <property type="project" value="TreeGrafter"/>
</dbReference>
<dbReference type="GO" id="GO:0015842">
    <property type="term" value="P:aminergic neurotransmitter loading into synaptic vesicle"/>
    <property type="evidence" value="ECO:0007669"/>
    <property type="project" value="TreeGrafter"/>
</dbReference>
<accession>A0A821IPH4</accession>
<feature type="non-terminal residue" evidence="8">
    <location>
        <position position="1"/>
    </location>
</feature>
<dbReference type="GO" id="GO:0005335">
    <property type="term" value="F:serotonin:sodium:chloride symporter activity"/>
    <property type="evidence" value="ECO:0007669"/>
    <property type="project" value="TreeGrafter"/>
</dbReference>
<comment type="caution">
    <text evidence="8">The sequence shown here is derived from an EMBL/GenBank/DDBJ whole genome shotgun (WGS) entry which is preliminary data.</text>
</comment>
<evidence type="ECO:0000313" key="8">
    <source>
        <dbReference type="EMBL" id="CAF4703337.1"/>
    </source>
</evidence>
<dbReference type="EMBL" id="CAJOBG010101066">
    <property type="protein sequence ID" value="CAF4703337.1"/>
    <property type="molecule type" value="Genomic_DNA"/>
</dbReference>
<evidence type="ECO:0000256" key="5">
    <source>
        <dbReference type="ARBA" id="ARBA00023136"/>
    </source>
</evidence>
<evidence type="ECO:0000313" key="9">
    <source>
        <dbReference type="EMBL" id="CAF4892527.1"/>
    </source>
</evidence>
<dbReference type="AlphaFoldDB" id="A0A821IPH4"/>